<proteinExistence type="predicted"/>
<accession>A0A077LX48</accession>
<dbReference type="AlphaFoldDB" id="A0A077LX48"/>
<keyword evidence="1" id="KW-0812">Transmembrane</keyword>
<gene>
    <name evidence="2" type="ORF">BN12_2660013</name>
</gene>
<feature type="transmembrane region" description="Helical" evidence="1">
    <location>
        <begin position="12"/>
        <end position="35"/>
    </location>
</feature>
<dbReference type="STRING" id="1194083.BN12_2660013"/>
<keyword evidence="1" id="KW-1133">Transmembrane helix</keyword>
<evidence type="ECO:0000313" key="3">
    <source>
        <dbReference type="Proteomes" id="UP000035721"/>
    </source>
</evidence>
<comment type="caution">
    <text evidence="2">The sequence shown here is derived from an EMBL/GenBank/DDBJ whole genome shotgun (WGS) entry which is preliminary data.</text>
</comment>
<keyword evidence="3" id="KW-1185">Reference proteome</keyword>
<evidence type="ECO:0000313" key="2">
    <source>
        <dbReference type="EMBL" id="CCH78246.1"/>
    </source>
</evidence>
<evidence type="ECO:0000256" key="1">
    <source>
        <dbReference type="SAM" id="Phobius"/>
    </source>
</evidence>
<dbReference type="OrthoDB" id="4842542at2"/>
<dbReference type="RefSeq" id="WP_048555214.1">
    <property type="nucleotide sequence ID" value="NZ_HF570958.1"/>
</dbReference>
<sequence length="261" mass="28180">MAWWQEHRRAGTVSWSMVSLVVTLCATLVLGLSVYGPVWLRRDIGIAEVDPGLLLVDKVARGTVTFGDGYTVSLFASGLRIARYDDVMLDTVTSGSFVSAVAGSERHHQETVTRDASNLHVTSLVLDDGTAVWSAVVHGSRGPTDDVHRVRVQASRSGATLRVAITVRGARGIVLHLDPRPATRGIPPALPDRNLRKRAWWVRTNDAALFTNVLGVRIGLEAGTAARAIDLRPDGVLDLHAWASSVVLTATQVHRPKVAHS</sequence>
<dbReference type="Proteomes" id="UP000035721">
    <property type="component" value="Unassembled WGS sequence"/>
</dbReference>
<organism evidence="2 3">
    <name type="scientific">Nostocoides japonicum T1-X7</name>
    <dbReference type="NCBI Taxonomy" id="1194083"/>
    <lineage>
        <taxon>Bacteria</taxon>
        <taxon>Bacillati</taxon>
        <taxon>Actinomycetota</taxon>
        <taxon>Actinomycetes</taxon>
        <taxon>Micrococcales</taxon>
        <taxon>Intrasporangiaceae</taxon>
        <taxon>Nostocoides</taxon>
    </lineage>
</organism>
<protein>
    <submittedName>
        <fullName evidence="2">Uncharacterized protein</fullName>
    </submittedName>
</protein>
<dbReference type="EMBL" id="CAJB01000186">
    <property type="protein sequence ID" value="CCH78246.1"/>
    <property type="molecule type" value="Genomic_DNA"/>
</dbReference>
<name>A0A077LX48_9MICO</name>
<reference evidence="2 3" key="1">
    <citation type="journal article" date="2013" name="ISME J.">
        <title>A metabolic model for members of the genus Tetrasphaera involved in enhanced biological phosphorus removal.</title>
        <authorList>
            <person name="Kristiansen R."/>
            <person name="Nguyen H.T.T."/>
            <person name="Saunders A.M."/>
            <person name="Nielsen J.L."/>
            <person name="Wimmer R."/>
            <person name="Le V.Q."/>
            <person name="McIlroy S.J."/>
            <person name="Petrovski S."/>
            <person name="Seviour R.J."/>
            <person name="Calteau A."/>
            <person name="Nielsen K.L."/>
            <person name="Nielsen P.H."/>
        </authorList>
    </citation>
    <scope>NUCLEOTIDE SEQUENCE [LARGE SCALE GENOMIC DNA]</scope>
    <source>
        <strain evidence="2 3">T1-X7</strain>
    </source>
</reference>
<keyword evidence="1" id="KW-0472">Membrane</keyword>